<feature type="signal peptide" evidence="8">
    <location>
        <begin position="1"/>
        <end position="22"/>
    </location>
</feature>
<keyword evidence="8" id="KW-0732">Signal</keyword>
<sequence>MTRRTLATLAVALTAFAGAAFAQPRTVSGTVDLNSPGAVIQPEVYGHFMEQLGSGITGGIWVGPDSDIPNTRGFRNDVVAALRALEVPVVRWPGGCYADIYDWRSGIGPRGERPVTLNRWWGGTEEDNAFGTHEFFDFAELIGAKTYLSINVGTGTPQQAADWIEYVTSDSQSSLARERRANGREQPWRLDYIGVGNEPWGCGGRMRAAYYTDLLRHYAGFIAPFGQESVIIAAGPSGDDYDWTRTLMRDGRTNFDQLSVHNYTLPTGDWSAKGAAIGFPVEEWVSTFDNAYRIETIIAGHSAVMDEYDAEGALGIAVDEWGAWYDPTPGSPDGHLQQQNSVRDALVAAAHFNIFHRHAGRVRMSNIAQMVNVLQALILTDGPDMVLTPTYHAFMLYKPFQNAGVLPLTLDDGDAGDRPMVDATAARGADGRVHLALINLDPAAGAAIGLEMEGAARIVQALILTAGTMDAHNTVADPDRVAPRPFEGARLSNGRLALDLPAHSLVVITLESSAP</sequence>
<dbReference type="GO" id="GO:0046373">
    <property type="term" value="P:L-arabinose metabolic process"/>
    <property type="evidence" value="ECO:0007669"/>
    <property type="project" value="InterPro"/>
</dbReference>
<evidence type="ECO:0000313" key="11">
    <source>
        <dbReference type="Proteomes" id="UP000016569"/>
    </source>
</evidence>
<dbReference type="InterPro" id="IPR017853">
    <property type="entry name" value="GH"/>
</dbReference>
<protein>
    <recommendedName>
        <fullName evidence="4">non-reducing end alpha-L-arabinofuranosidase</fullName>
        <ecNumber evidence="4">3.2.1.55</ecNumber>
    </recommendedName>
</protein>
<proteinExistence type="inferred from homology"/>
<dbReference type="Proteomes" id="UP000016569">
    <property type="component" value="Unassembled WGS sequence"/>
</dbReference>
<evidence type="ECO:0000256" key="1">
    <source>
        <dbReference type="ARBA" id="ARBA00001462"/>
    </source>
</evidence>
<comment type="similarity">
    <text evidence="2">Belongs to the glycosyl hydrolase 51 family.</text>
</comment>
<evidence type="ECO:0000313" key="10">
    <source>
        <dbReference type="EMBL" id="GAD58223.1"/>
    </source>
</evidence>
<comment type="caution">
    <text evidence="10">The sequence shown here is derived from an EMBL/GenBank/DDBJ whole genome shotgun (WGS) entry which is preliminary data.</text>
</comment>
<dbReference type="Gene3D" id="3.20.20.80">
    <property type="entry name" value="Glycosidases"/>
    <property type="match status" value="1"/>
</dbReference>
<dbReference type="GO" id="GO:0046556">
    <property type="term" value="F:alpha-L-arabinofuranosidase activity"/>
    <property type="evidence" value="ECO:0007669"/>
    <property type="project" value="UniProtKB-EC"/>
</dbReference>
<keyword evidence="7" id="KW-0326">Glycosidase</keyword>
<evidence type="ECO:0000259" key="9">
    <source>
        <dbReference type="SMART" id="SM00813"/>
    </source>
</evidence>
<keyword evidence="6" id="KW-0119">Carbohydrate metabolism</keyword>
<dbReference type="SMART" id="SM00813">
    <property type="entry name" value="Alpha-L-AF_C"/>
    <property type="match status" value="1"/>
</dbReference>
<dbReference type="PANTHER" id="PTHR43576:SF2">
    <property type="entry name" value="INTRACELLULAR EXO-ALPHA-L-ARABINOFURANOSIDASE 2"/>
    <property type="match status" value="1"/>
</dbReference>
<evidence type="ECO:0000256" key="3">
    <source>
        <dbReference type="ARBA" id="ARBA00011165"/>
    </source>
</evidence>
<evidence type="ECO:0000256" key="4">
    <source>
        <dbReference type="ARBA" id="ARBA00012670"/>
    </source>
</evidence>
<dbReference type="SUPFAM" id="SSF51011">
    <property type="entry name" value="Glycosyl hydrolase domain"/>
    <property type="match status" value="1"/>
</dbReference>
<keyword evidence="11" id="KW-1185">Reference proteome</keyword>
<evidence type="ECO:0000256" key="2">
    <source>
        <dbReference type="ARBA" id="ARBA00007186"/>
    </source>
</evidence>
<organism evidence="10 11">
    <name type="scientific">Brevundimonas abyssalis TAR-001</name>
    <dbReference type="NCBI Taxonomy" id="1391729"/>
    <lineage>
        <taxon>Bacteria</taxon>
        <taxon>Pseudomonadati</taxon>
        <taxon>Pseudomonadota</taxon>
        <taxon>Alphaproteobacteria</taxon>
        <taxon>Caulobacterales</taxon>
        <taxon>Caulobacteraceae</taxon>
        <taxon>Brevundimonas</taxon>
    </lineage>
</organism>
<dbReference type="OrthoDB" id="9758333at2"/>
<dbReference type="Pfam" id="PF06964">
    <property type="entry name" value="Alpha-L-AF_C"/>
    <property type="match status" value="1"/>
</dbReference>
<dbReference type="InterPro" id="IPR013780">
    <property type="entry name" value="Glyco_hydro_b"/>
</dbReference>
<keyword evidence="5" id="KW-0378">Hydrolase</keyword>
<dbReference type="GO" id="GO:0000272">
    <property type="term" value="P:polysaccharide catabolic process"/>
    <property type="evidence" value="ECO:0007669"/>
    <property type="project" value="TreeGrafter"/>
</dbReference>
<comment type="catalytic activity">
    <reaction evidence="1">
        <text>Hydrolysis of terminal non-reducing alpha-L-arabinofuranoside residues in alpha-L-arabinosides.</text>
        <dbReference type="EC" id="3.2.1.55"/>
    </reaction>
</comment>
<evidence type="ECO:0000256" key="7">
    <source>
        <dbReference type="ARBA" id="ARBA00023295"/>
    </source>
</evidence>
<dbReference type="InterPro" id="IPR010720">
    <property type="entry name" value="Alpha-L-AF_C"/>
</dbReference>
<gene>
    <name evidence="10" type="ORF">MBEBAB_0473</name>
</gene>
<dbReference type="Pfam" id="PF22848">
    <property type="entry name" value="ASD1_dom"/>
    <property type="match status" value="1"/>
</dbReference>
<dbReference type="PANTHER" id="PTHR43576">
    <property type="entry name" value="ALPHA-L-ARABINOFURANOSIDASE C-RELATED"/>
    <property type="match status" value="1"/>
</dbReference>
<evidence type="ECO:0000256" key="5">
    <source>
        <dbReference type="ARBA" id="ARBA00022801"/>
    </source>
</evidence>
<evidence type="ECO:0000256" key="8">
    <source>
        <dbReference type="SAM" id="SignalP"/>
    </source>
</evidence>
<reference evidence="11" key="1">
    <citation type="journal article" date="2013" name="Genome Announc.">
        <title>Draft Genome Sequence of the Dimorphic Prosthecate Bacterium Brevundimonas abyssalis TAR-001T.</title>
        <authorList>
            <person name="Tsubouchi T."/>
            <person name="Nishi S."/>
            <person name="Usui K."/>
            <person name="Shimane Y."/>
            <person name="Takaki Y."/>
            <person name="Maruyama T."/>
            <person name="Hatada Y."/>
        </authorList>
    </citation>
    <scope>NUCLEOTIDE SEQUENCE [LARGE SCALE GENOMIC DNA]</scope>
    <source>
        <strain evidence="11">TAR-001</strain>
    </source>
</reference>
<feature type="chain" id="PRO_5034172134" description="non-reducing end alpha-L-arabinofuranosidase" evidence="8">
    <location>
        <begin position="23"/>
        <end position="515"/>
    </location>
</feature>
<dbReference type="AlphaFoldDB" id="A0A8E0KHF4"/>
<dbReference type="Gene3D" id="2.60.40.1180">
    <property type="entry name" value="Golgi alpha-mannosidase II"/>
    <property type="match status" value="1"/>
</dbReference>
<comment type="subunit">
    <text evidence="3">Homohexamer; trimer of dimers.</text>
</comment>
<name>A0A8E0KHF4_9CAUL</name>
<dbReference type="EC" id="3.2.1.55" evidence="4"/>
<feature type="domain" description="Alpha-L-arabinofuranosidase C-terminal" evidence="9">
    <location>
        <begin position="319"/>
        <end position="504"/>
    </location>
</feature>
<dbReference type="InterPro" id="IPR055235">
    <property type="entry name" value="ASD1_cat"/>
</dbReference>
<evidence type="ECO:0000256" key="6">
    <source>
        <dbReference type="ARBA" id="ARBA00023277"/>
    </source>
</evidence>
<dbReference type="SUPFAM" id="SSF51445">
    <property type="entry name" value="(Trans)glycosidases"/>
    <property type="match status" value="1"/>
</dbReference>
<dbReference type="RefSeq" id="WP_021696319.1">
    <property type="nucleotide sequence ID" value="NZ_BATC01000005.1"/>
</dbReference>
<dbReference type="EMBL" id="BATC01000005">
    <property type="protein sequence ID" value="GAD58223.1"/>
    <property type="molecule type" value="Genomic_DNA"/>
</dbReference>
<accession>A0A8E0KHF4</accession>